<keyword evidence="5" id="KW-0132">Cell division</keyword>
<dbReference type="PANTHER" id="PTHR47755">
    <property type="entry name" value="CELL DIVISION PROTEIN FTSX"/>
    <property type="match status" value="1"/>
</dbReference>
<gene>
    <name evidence="13" type="ORF">METZ01_LOCUS13844</name>
</gene>
<dbReference type="GO" id="GO:0051301">
    <property type="term" value="P:cell division"/>
    <property type="evidence" value="ECO:0007669"/>
    <property type="project" value="UniProtKB-KW"/>
</dbReference>
<comment type="similarity">
    <text evidence="2">Belongs to the ABC-4 integral membrane protein family. FtsX subfamily.</text>
</comment>
<evidence type="ECO:0000256" key="5">
    <source>
        <dbReference type="ARBA" id="ARBA00022618"/>
    </source>
</evidence>
<evidence type="ECO:0000256" key="8">
    <source>
        <dbReference type="ARBA" id="ARBA00023136"/>
    </source>
</evidence>
<dbReference type="AlphaFoldDB" id="A0A381P299"/>
<dbReference type="GO" id="GO:0005886">
    <property type="term" value="C:plasma membrane"/>
    <property type="evidence" value="ECO:0007669"/>
    <property type="project" value="UniProtKB-SubCell"/>
</dbReference>
<dbReference type="Pfam" id="PF18075">
    <property type="entry name" value="FtsX_ECD"/>
    <property type="match status" value="1"/>
</dbReference>
<dbReference type="Pfam" id="PF02687">
    <property type="entry name" value="FtsX"/>
    <property type="match status" value="1"/>
</dbReference>
<feature type="transmembrane region" description="Helical" evidence="10">
    <location>
        <begin position="23"/>
        <end position="46"/>
    </location>
</feature>
<keyword evidence="6 10" id="KW-0812">Transmembrane</keyword>
<feature type="transmembrane region" description="Helical" evidence="10">
    <location>
        <begin position="275"/>
        <end position="299"/>
    </location>
</feature>
<keyword evidence="4" id="KW-1003">Cell membrane</keyword>
<feature type="non-terminal residue" evidence="13">
    <location>
        <position position="1"/>
    </location>
</feature>
<dbReference type="Gene3D" id="3.30.70.3040">
    <property type="match status" value="1"/>
</dbReference>
<evidence type="ECO:0000259" key="12">
    <source>
        <dbReference type="Pfam" id="PF18075"/>
    </source>
</evidence>
<evidence type="ECO:0000256" key="2">
    <source>
        <dbReference type="ARBA" id="ARBA00007379"/>
    </source>
</evidence>
<dbReference type="InterPro" id="IPR004513">
    <property type="entry name" value="FtsX"/>
</dbReference>
<evidence type="ECO:0000256" key="9">
    <source>
        <dbReference type="ARBA" id="ARBA00023306"/>
    </source>
</evidence>
<keyword evidence="7 10" id="KW-1133">Transmembrane helix</keyword>
<organism evidence="13">
    <name type="scientific">marine metagenome</name>
    <dbReference type="NCBI Taxonomy" id="408172"/>
    <lineage>
        <taxon>unclassified sequences</taxon>
        <taxon>metagenomes</taxon>
        <taxon>ecological metagenomes</taxon>
    </lineage>
</organism>
<evidence type="ECO:0000256" key="7">
    <source>
        <dbReference type="ARBA" id="ARBA00022989"/>
    </source>
</evidence>
<dbReference type="PANTHER" id="PTHR47755:SF1">
    <property type="entry name" value="CELL DIVISION PROTEIN FTSX"/>
    <property type="match status" value="1"/>
</dbReference>
<proteinExistence type="inferred from homology"/>
<feature type="transmembrane region" description="Helical" evidence="10">
    <location>
        <begin position="218"/>
        <end position="245"/>
    </location>
</feature>
<feature type="domain" description="ABC3 transporter permease C-terminal" evidence="11">
    <location>
        <begin position="178"/>
        <end position="296"/>
    </location>
</feature>
<comment type="subcellular location">
    <subcellularLocation>
        <location evidence="1">Cell membrane</location>
        <topology evidence="1">Multi-pass membrane protein</topology>
    </subcellularLocation>
</comment>
<accession>A0A381P299</accession>
<dbReference type="InterPro" id="IPR040690">
    <property type="entry name" value="FtsX_ECD"/>
</dbReference>
<evidence type="ECO:0000259" key="11">
    <source>
        <dbReference type="Pfam" id="PF02687"/>
    </source>
</evidence>
<evidence type="ECO:0000256" key="4">
    <source>
        <dbReference type="ARBA" id="ARBA00022475"/>
    </source>
</evidence>
<dbReference type="EMBL" id="UINC01000777">
    <property type="protein sequence ID" value="SUZ60990.1"/>
    <property type="molecule type" value="Genomic_DNA"/>
</dbReference>
<dbReference type="PIRSF" id="PIRSF003097">
    <property type="entry name" value="FtsX"/>
    <property type="match status" value="1"/>
</dbReference>
<sequence length="301" mass="33133">VARLLSRTGYFVRETWINVRRNLTLTVAAILTVAVGVMLVGLGLMARYASTNALGRWQGGVQFEIFLEPNIAGGQIDALGEELRNHPDIERIQYITQEQAFELLEEMLVDEPELLAEVSVASLPSSYRVVPRVAEGELIESLAAQFRQRPGVYSVETGRQQVDAIREWFNSFRWIVLLMSIVLAAASALLIFNMIRVAMFARRREIEVMKLVGATNSFIRLPFILEGMLHGLLGGIVGAVAAGVLRNHVEELFGRSEILAFFRSFTVTSSQFNTATLATVVMGVVVGALGSAFAAGRFLDV</sequence>
<dbReference type="InterPro" id="IPR003838">
    <property type="entry name" value="ABC3_permease_C"/>
</dbReference>
<feature type="transmembrane region" description="Helical" evidence="10">
    <location>
        <begin position="174"/>
        <end position="197"/>
    </location>
</feature>
<protein>
    <recommendedName>
        <fullName evidence="3">Cell division protein FtsX</fullName>
    </recommendedName>
</protein>
<evidence type="ECO:0000256" key="6">
    <source>
        <dbReference type="ARBA" id="ARBA00022692"/>
    </source>
</evidence>
<feature type="domain" description="FtsX extracellular" evidence="12">
    <location>
        <begin position="61"/>
        <end position="155"/>
    </location>
</feature>
<evidence type="ECO:0000256" key="10">
    <source>
        <dbReference type="SAM" id="Phobius"/>
    </source>
</evidence>
<evidence type="ECO:0000256" key="3">
    <source>
        <dbReference type="ARBA" id="ARBA00021907"/>
    </source>
</evidence>
<keyword evidence="9" id="KW-0131">Cell cycle</keyword>
<name>A0A381P299_9ZZZZ</name>
<evidence type="ECO:0000313" key="13">
    <source>
        <dbReference type="EMBL" id="SUZ60990.1"/>
    </source>
</evidence>
<reference evidence="13" key="1">
    <citation type="submission" date="2018-05" db="EMBL/GenBank/DDBJ databases">
        <authorList>
            <person name="Lanie J.A."/>
            <person name="Ng W.-L."/>
            <person name="Kazmierczak K.M."/>
            <person name="Andrzejewski T.M."/>
            <person name="Davidsen T.M."/>
            <person name="Wayne K.J."/>
            <person name="Tettelin H."/>
            <person name="Glass J.I."/>
            <person name="Rusch D."/>
            <person name="Podicherti R."/>
            <person name="Tsui H.-C.T."/>
            <person name="Winkler M.E."/>
        </authorList>
    </citation>
    <scope>NUCLEOTIDE SEQUENCE</scope>
</reference>
<keyword evidence="8 10" id="KW-0472">Membrane</keyword>
<evidence type="ECO:0000256" key="1">
    <source>
        <dbReference type="ARBA" id="ARBA00004651"/>
    </source>
</evidence>